<comment type="caution">
    <text evidence="2">The sequence shown here is derived from an EMBL/GenBank/DDBJ whole genome shotgun (WGS) entry which is preliminary data.</text>
</comment>
<feature type="domain" description="TraG P-loop" evidence="1">
    <location>
        <begin position="508"/>
        <end position="875"/>
    </location>
</feature>
<evidence type="ECO:0000313" key="3">
    <source>
        <dbReference type="Proteomes" id="UP000027341"/>
    </source>
</evidence>
<organism evidence="2 3">
    <name type="scientific">Hydrogenovibrio marinus</name>
    <dbReference type="NCBI Taxonomy" id="28885"/>
    <lineage>
        <taxon>Bacteria</taxon>
        <taxon>Pseudomonadati</taxon>
        <taxon>Pseudomonadota</taxon>
        <taxon>Gammaproteobacteria</taxon>
        <taxon>Thiotrichales</taxon>
        <taxon>Piscirickettsiaceae</taxon>
        <taxon>Hydrogenovibrio</taxon>
    </lineage>
</organism>
<gene>
    <name evidence="2" type="ORF">EI16_12580</name>
</gene>
<dbReference type="Gene3D" id="1.10.8.730">
    <property type="match status" value="1"/>
</dbReference>
<evidence type="ECO:0000259" key="1">
    <source>
        <dbReference type="Pfam" id="PF19044"/>
    </source>
</evidence>
<dbReference type="Gene3D" id="3.40.50.300">
    <property type="entry name" value="P-loop containing nucleotide triphosphate hydrolases"/>
    <property type="match status" value="1"/>
</dbReference>
<dbReference type="NCBIfam" id="TIGR02746">
    <property type="entry name" value="TraC-F-type"/>
    <property type="match status" value="1"/>
</dbReference>
<dbReference type="STRING" id="28885.EI16_12580"/>
<name>A0A066ZXC4_HYDMR</name>
<proteinExistence type="predicted"/>
<dbReference type="InterPro" id="IPR027417">
    <property type="entry name" value="P-loop_NTPase"/>
</dbReference>
<evidence type="ECO:0000313" key="2">
    <source>
        <dbReference type="EMBL" id="KDN94725.1"/>
    </source>
</evidence>
<dbReference type="InterPro" id="IPR025955">
    <property type="entry name" value="TraC/Conjuga_ATPase"/>
</dbReference>
<dbReference type="InterPro" id="IPR014117">
    <property type="entry name" value="TraC-F-type"/>
</dbReference>
<dbReference type="PANTHER" id="PTHR38467:SF1">
    <property type="entry name" value="CONJUGATIVE TRANSFER: ASSEMBLY"/>
    <property type="match status" value="1"/>
</dbReference>
<dbReference type="Proteomes" id="UP000027341">
    <property type="component" value="Unassembled WGS sequence"/>
</dbReference>
<sequence>MLDRFLPPEVIEHAKTYSKEIVDSLKTSLGVDDDAVVRDIFEKSIHADSISTLLPYLGWDDSANLFILDEGEHQEDKKRQGKQYLGFCLEAQPQTGATDEMEKILQALHLQAPPNSSISIHIYGSPNVLPTLKNMARNRYQDATLGLSKDPHEKRNINIYQKMARKRIDYYLNGTNKPLFPNSQNILIRDFRVVISVVLPLNPKKMEKVQEAINIREQLKSTLVSAKLPAFEWKPDHLVNFVADFLDHSRMFHIPSRIEKEYEPMEKLRSQIVGREVETTIKSNKIESRNSDSKDQTHLMQFSVTQYPKHFHLARMSSVIGDFFQGELSYPCPFMITTSAIVQDPDKMEQRTRFKNANAQRKLEGYMKKIDPLLKDEAAEWEEAVKSVDNGGSLIQMMTNITLVAPSKYATKARSDVMNLWRGKGFRLSSDKYQQLISFMASMPMTITPAFTSDLTKMNRFSTKYTQNAISFSPLLGEWKGTQNPVMTFVGRRGQLVTLDLFDNVQGGYNFCVVGGTGSGKSFFVQELLMSYRANQARIWIIDVGRSYENLCDILDGDFMEFSKESNICINPFTALATLEGADEKDKEDVYTMLRTVVMTMMSPNEELDSWRTSKISQAIKEVYLHVGKNMTITDVAEYFLNGGSVKDDIPRKDRDRRLCDMGDMLFEWTRNGSVGHYFDGEANIKFDNPFTVLELEELKGKKDLQAVVLMIMMFHITQSMYLSRDGSKSIVFLDEAWEVLSGRNQATADFIEAGYRRSRKYGGAFGTATQNYGDYYKSPAAEAALQNADWRFTLRQNDESIDALEERGLLGIKNNAFRKRTLTSLEKIDGMYSEIFISSPMGSGVVRLLADPYSSFLYSSKSDHFARIRQYKKEGHPTGIAVELTMRDFGIQELPPITYQ</sequence>
<dbReference type="InterPro" id="IPR043964">
    <property type="entry name" value="P-loop_TraG"/>
</dbReference>
<accession>A0A066ZXC4</accession>
<reference evidence="2 3" key="1">
    <citation type="submission" date="2014-04" db="EMBL/GenBank/DDBJ databases">
        <title>Draft genome sequence of Hydrogenovibrio marinus MH-110, a model organism for aerobic H2 metabolism.</title>
        <authorList>
            <person name="Cha H.J."/>
            <person name="Jo B.H."/>
            <person name="Hwang B.H."/>
        </authorList>
    </citation>
    <scope>NUCLEOTIDE SEQUENCE [LARGE SCALE GENOMIC DNA]</scope>
    <source>
        <strain evidence="2 3">MH-110</strain>
    </source>
</reference>
<dbReference type="PANTHER" id="PTHR38467">
    <property type="match status" value="1"/>
</dbReference>
<dbReference type="RefSeq" id="WP_029913414.1">
    <property type="nucleotide sequence ID" value="NZ_JMIU01000002.1"/>
</dbReference>
<keyword evidence="3" id="KW-1185">Reference proteome</keyword>
<dbReference type="AlphaFoldDB" id="A0A066ZXC4"/>
<dbReference type="SUPFAM" id="SSF52540">
    <property type="entry name" value="P-loop containing nucleoside triphosphate hydrolases"/>
    <property type="match status" value="1"/>
</dbReference>
<dbReference type="InterPro" id="IPR053155">
    <property type="entry name" value="F-pilin_assembly_TraC"/>
</dbReference>
<dbReference type="Pfam" id="PF11130">
    <property type="entry name" value="TraC_F_IV"/>
    <property type="match status" value="1"/>
</dbReference>
<dbReference type="EMBL" id="JMIU01000002">
    <property type="protein sequence ID" value="KDN94725.1"/>
    <property type="molecule type" value="Genomic_DNA"/>
</dbReference>
<protein>
    <recommendedName>
        <fullName evidence="1">TraG P-loop domain-containing protein</fullName>
    </recommendedName>
</protein>
<dbReference type="Pfam" id="PF19044">
    <property type="entry name" value="P-loop_TraG"/>
    <property type="match status" value="1"/>
</dbReference>